<dbReference type="InterPro" id="IPR036065">
    <property type="entry name" value="BolA-like_sf"/>
</dbReference>
<dbReference type="STRING" id="313628.LNTAR_04696"/>
<accession>A6DQN8</accession>
<dbReference type="InterPro" id="IPR002634">
    <property type="entry name" value="BolA"/>
</dbReference>
<dbReference type="Gene3D" id="3.10.20.90">
    <property type="entry name" value="Phosphatidylinositol 3-kinase Catalytic Subunit, Chain A, domain 1"/>
    <property type="match status" value="1"/>
</dbReference>
<keyword evidence="3" id="KW-1185">Reference proteome</keyword>
<name>A6DQN8_9BACT</name>
<sequence>MIKQHRLVNECLKEELNNGLHALALKTYKVKQWEERNYG</sequence>
<evidence type="ECO:0008006" key="4">
    <source>
        <dbReference type="Google" id="ProtNLM"/>
    </source>
</evidence>
<evidence type="ECO:0000313" key="3">
    <source>
        <dbReference type="Proteomes" id="UP000004947"/>
    </source>
</evidence>
<comment type="caution">
    <text evidence="2">The sequence shown here is derived from an EMBL/GenBank/DDBJ whole genome shotgun (WGS) entry which is preliminary data.</text>
</comment>
<organism evidence="2 3">
    <name type="scientific">Lentisphaera araneosa HTCC2155</name>
    <dbReference type="NCBI Taxonomy" id="313628"/>
    <lineage>
        <taxon>Bacteria</taxon>
        <taxon>Pseudomonadati</taxon>
        <taxon>Lentisphaerota</taxon>
        <taxon>Lentisphaeria</taxon>
        <taxon>Lentisphaerales</taxon>
        <taxon>Lentisphaeraceae</taxon>
        <taxon>Lentisphaera</taxon>
    </lineage>
</organism>
<dbReference type="Pfam" id="PF01722">
    <property type="entry name" value="BolA"/>
    <property type="match status" value="1"/>
</dbReference>
<gene>
    <name evidence="2" type="ORF">LNTAR_04696</name>
</gene>
<comment type="similarity">
    <text evidence="1">Belongs to the BolA/IbaG family.</text>
</comment>
<dbReference type="AlphaFoldDB" id="A6DQN8"/>
<evidence type="ECO:0000313" key="2">
    <source>
        <dbReference type="EMBL" id="EDM26119.1"/>
    </source>
</evidence>
<dbReference type="SUPFAM" id="SSF82657">
    <property type="entry name" value="BolA-like"/>
    <property type="match status" value="1"/>
</dbReference>
<evidence type="ECO:0000256" key="1">
    <source>
        <dbReference type="RuleBase" id="RU003860"/>
    </source>
</evidence>
<dbReference type="Proteomes" id="UP000004947">
    <property type="component" value="Unassembled WGS sequence"/>
</dbReference>
<protein>
    <recommendedName>
        <fullName evidence="4">BolA-like protein</fullName>
    </recommendedName>
</protein>
<dbReference type="EMBL" id="ABCK01000020">
    <property type="protein sequence ID" value="EDM26119.1"/>
    <property type="molecule type" value="Genomic_DNA"/>
</dbReference>
<proteinExistence type="inferred from homology"/>
<reference evidence="2 3" key="1">
    <citation type="journal article" date="2010" name="J. Bacteriol.">
        <title>Genome sequence of Lentisphaera araneosa HTCC2155T, the type species of the order Lentisphaerales in the phylum Lentisphaerae.</title>
        <authorList>
            <person name="Thrash J.C."/>
            <person name="Cho J.C."/>
            <person name="Vergin K.L."/>
            <person name="Morris R.M."/>
            <person name="Giovannoni S.J."/>
        </authorList>
    </citation>
    <scope>NUCLEOTIDE SEQUENCE [LARGE SCALE GENOMIC DNA]</scope>
    <source>
        <strain evidence="2 3">HTCC2155</strain>
    </source>
</reference>